<evidence type="ECO:0000256" key="2">
    <source>
        <dbReference type="ARBA" id="ARBA00022448"/>
    </source>
</evidence>
<gene>
    <name evidence="8" type="ORF">GII30_17700</name>
</gene>
<protein>
    <submittedName>
        <fullName evidence="8">ABC transporter permease subunit</fullName>
    </submittedName>
</protein>
<dbReference type="PANTHER" id="PTHR30151:SF38">
    <property type="entry name" value="ALIPHATIC SULFONATES TRANSPORT PERMEASE PROTEIN SSUC-RELATED"/>
    <property type="match status" value="1"/>
</dbReference>
<name>A0A857ME27_9ACTN</name>
<dbReference type="SUPFAM" id="SSF161098">
    <property type="entry name" value="MetI-like"/>
    <property type="match status" value="1"/>
</dbReference>
<feature type="transmembrane region" description="Helical" evidence="7">
    <location>
        <begin position="144"/>
        <end position="160"/>
    </location>
</feature>
<feature type="transmembrane region" description="Helical" evidence="7">
    <location>
        <begin position="50"/>
        <end position="72"/>
    </location>
</feature>
<keyword evidence="3" id="KW-1003">Cell membrane</keyword>
<comment type="similarity">
    <text evidence="7">Belongs to the binding-protein-dependent transport system permease family.</text>
</comment>
<accession>A0A857ME27</accession>
<dbReference type="Pfam" id="PF00528">
    <property type="entry name" value="BPD_transp_1"/>
    <property type="match status" value="1"/>
</dbReference>
<feature type="transmembrane region" description="Helical" evidence="7">
    <location>
        <begin position="100"/>
        <end position="124"/>
    </location>
</feature>
<evidence type="ECO:0000256" key="4">
    <source>
        <dbReference type="ARBA" id="ARBA00022692"/>
    </source>
</evidence>
<dbReference type="PROSITE" id="PS50928">
    <property type="entry name" value="ABC_TM1"/>
    <property type="match status" value="1"/>
</dbReference>
<reference evidence="8" key="1">
    <citation type="journal article" date="2021" name="Nat. Microbiol.">
        <title>Cocultivation of an ultrasmall environmental parasitic bacterium with lytic ability against bacteria associated with wastewater foams.</title>
        <authorList>
            <person name="Batinovic S."/>
            <person name="Rose J.J.A."/>
            <person name="Ratcliffe J."/>
            <person name="Seviour R.J."/>
            <person name="Petrovski S."/>
        </authorList>
    </citation>
    <scope>NUCLEOTIDE SEQUENCE</scope>
    <source>
        <strain evidence="8">CON44</strain>
    </source>
</reference>
<proteinExistence type="inferred from homology"/>
<evidence type="ECO:0000256" key="7">
    <source>
        <dbReference type="RuleBase" id="RU363032"/>
    </source>
</evidence>
<dbReference type="CDD" id="cd06261">
    <property type="entry name" value="TM_PBP2"/>
    <property type="match status" value="1"/>
</dbReference>
<feature type="transmembrane region" description="Helical" evidence="7">
    <location>
        <begin position="166"/>
        <end position="185"/>
    </location>
</feature>
<sequence>MTTTIPRIGLSRKHRADDVDHTPTVASHPGLEHRTGTPRRRLGPGKPVRGAWLLGPAVLVAIWFIGSATGVIDDRTLPAPWTIAETGADLWSDGRLPENILASLKLASISLVIGVLAGLVMALIAGLSRLGEALLDGPVQIKRAIPTLAIIPLAIMWFGIGDTMKITIIALAVLIPIYINTHAQLRGVDLRHVELAQTVGLSRLEFIRRVALPGAIPGFFTGLRLAVTTSWLALVVVEQINATKGIGYLMDQARTYGQLDIVVVGLVVYGVFGLLSDTFVRLIERRALTWRRSLGS</sequence>
<keyword evidence="4 7" id="KW-0812">Transmembrane</keyword>
<organism evidence="8">
    <name type="scientific">Gordonia amarae</name>
    <dbReference type="NCBI Taxonomy" id="36821"/>
    <lineage>
        <taxon>Bacteria</taxon>
        <taxon>Bacillati</taxon>
        <taxon>Actinomycetota</taxon>
        <taxon>Actinomycetes</taxon>
        <taxon>Mycobacteriales</taxon>
        <taxon>Gordoniaceae</taxon>
        <taxon>Gordonia</taxon>
    </lineage>
</organism>
<evidence type="ECO:0000313" key="8">
    <source>
        <dbReference type="EMBL" id="QHN40736.1"/>
    </source>
</evidence>
<evidence type="ECO:0000256" key="1">
    <source>
        <dbReference type="ARBA" id="ARBA00004651"/>
    </source>
</evidence>
<dbReference type="InterPro" id="IPR035906">
    <property type="entry name" value="MetI-like_sf"/>
</dbReference>
<keyword evidence="2 7" id="KW-0813">Transport</keyword>
<dbReference type="EMBL" id="CP045810">
    <property type="protein sequence ID" value="QHN40736.1"/>
    <property type="molecule type" value="Genomic_DNA"/>
</dbReference>
<dbReference type="InterPro" id="IPR000515">
    <property type="entry name" value="MetI-like"/>
</dbReference>
<evidence type="ECO:0000256" key="6">
    <source>
        <dbReference type="ARBA" id="ARBA00023136"/>
    </source>
</evidence>
<feature type="transmembrane region" description="Helical" evidence="7">
    <location>
        <begin position="206"/>
        <end position="227"/>
    </location>
</feature>
<feature type="transmembrane region" description="Helical" evidence="7">
    <location>
        <begin position="261"/>
        <end position="283"/>
    </location>
</feature>
<dbReference type="PANTHER" id="PTHR30151">
    <property type="entry name" value="ALKANE SULFONATE ABC TRANSPORTER-RELATED, MEMBRANE SUBUNIT"/>
    <property type="match status" value="1"/>
</dbReference>
<keyword evidence="5 7" id="KW-1133">Transmembrane helix</keyword>
<dbReference type="Gene3D" id="1.10.3720.10">
    <property type="entry name" value="MetI-like"/>
    <property type="match status" value="1"/>
</dbReference>
<evidence type="ECO:0000256" key="3">
    <source>
        <dbReference type="ARBA" id="ARBA00022475"/>
    </source>
</evidence>
<comment type="subcellular location">
    <subcellularLocation>
        <location evidence="1 7">Cell membrane</location>
        <topology evidence="1 7">Multi-pass membrane protein</topology>
    </subcellularLocation>
</comment>
<dbReference type="AlphaFoldDB" id="A0A857ME27"/>
<dbReference type="GO" id="GO:0005886">
    <property type="term" value="C:plasma membrane"/>
    <property type="evidence" value="ECO:0007669"/>
    <property type="project" value="UniProtKB-SubCell"/>
</dbReference>
<dbReference type="GO" id="GO:0042918">
    <property type="term" value="P:alkanesulfonate transmembrane transport"/>
    <property type="evidence" value="ECO:0007669"/>
    <property type="project" value="UniProtKB-ARBA"/>
</dbReference>
<keyword evidence="6 7" id="KW-0472">Membrane</keyword>
<evidence type="ECO:0000256" key="5">
    <source>
        <dbReference type="ARBA" id="ARBA00022989"/>
    </source>
</evidence>
<dbReference type="FunFam" id="1.10.3720.10:FF:000003">
    <property type="entry name" value="Aliphatic sulfonate ABC transporter permease"/>
    <property type="match status" value="1"/>
</dbReference>
<dbReference type="RefSeq" id="WP_005187684.1">
    <property type="nucleotide sequence ID" value="NZ_CP045804.1"/>
</dbReference>